<keyword evidence="2" id="KW-1185">Reference proteome</keyword>
<proteinExistence type="predicted"/>
<sequence length="47" mass="5574">MRKDRKEDLYERKRKYLRFISWSETLPPEAGTWIAAGFTWTSLGGPK</sequence>
<dbReference type="EMBL" id="CAVMJV010000046">
    <property type="protein sequence ID" value="CAK5082341.1"/>
    <property type="molecule type" value="Genomic_DNA"/>
</dbReference>
<comment type="caution">
    <text evidence="1">The sequence shown here is derived from an EMBL/GenBank/DDBJ whole genome shotgun (WGS) entry which is preliminary data.</text>
</comment>
<organism evidence="1 2">
    <name type="scientific">Meloidogyne enterolobii</name>
    <name type="common">Root-knot nematode worm</name>
    <name type="synonym">Meloidogyne mayaguensis</name>
    <dbReference type="NCBI Taxonomy" id="390850"/>
    <lineage>
        <taxon>Eukaryota</taxon>
        <taxon>Metazoa</taxon>
        <taxon>Ecdysozoa</taxon>
        <taxon>Nematoda</taxon>
        <taxon>Chromadorea</taxon>
        <taxon>Rhabditida</taxon>
        <taxon>Tylenchina</taxon>
        <taxon>Tylenchomorpha</taxon>
        <taxon>Tylenchoidea</taxon>
        <taxon>Meloidogynidae</taxon>
        <taxon>Meloidogyninae</taxon>
        <taxon>Meloidogyne</taxon>
    </lineage>
</organism>
<name>A0ACB0ZT77_MELEN</name>
<evidence type="ECO:0000313" key="1">
    <source>
        <dbReference type="EMBL" id="CAK5082341.1"/>
    </source>
</evidence>
<reference evidence="1" key="1">
    <citation type="submission" date="2023-11" db="EMBL/GenBank/DDBJ databases">
        <authorList>
            <person name="Poullet M."/>
        </authorList>
    </citation>
    <scope>NUCLEOTIDE SEQUENCE</scope>
    <source>
        <strain evidence="1">E1834</strain>
    </source>
</reference>
<accession>A0ACB0ZT77</accession>
<dbReference type="Proteomes" id="UP001497535">
    <property type="component" value="Unassembled WGS sequence"/>
</dbReference>
<evidence type="ECO:0000313" key="2">
    <source>
        <dbReference type="Proteomes" id="UP001497535"/>
    </source>
</evidence>
<protein>
    <submittedName>
        <fullName evidence="1">Uncharacterized protein</fullName>
    </submittedName>
</protein>
<gene>
    <name evidence="1" type="ORF">MENTE1834_LOCUS29617</name>
</gene>